<protein>
    <submittedName>
        <fullName evidence="2">Uncharacterized protein</fullName>
    </submittedName>
</protein>
<keyword evidence="1" id="KW-0472">Membrane</keyword>
<keyword evidence="3" id="KW-1185">Reference proteome</keyword>
<accession>A0A540WMI1</accession>
<keyword evidence="1" id="KW-1133">Transmembrane helix</keyword>
<feature type="transmembrane region" description="Helical" evidence="1">
    <location>
        <begin position="53"/>
        <end position="74"/>
    </location>
</feature>
<evidence type="ECO:0000256" key="1">
    <source>
        <dbReference type="SAM" id="Phobius"/>
    </source>
</evidence>
<name>A0A540WMI1_9BACT</name>
<feature type="non-terminal residue" evidence="2">
    <location>
        <position position="89"/>
    </location>
</feature>
<evidence type="ECO:0000313" key="2">
    <source>
        <dbReference type="EMBL" id="TQF10226.1"/>
    </source>
</evidence>
<dbReference type="Proteomes" id="UP000315369">
    <property type="component" value="Unassembled WGS sequence"/>
</dbReference>
<gene>
    <name evidence="2" type="ORF">FJV41_40480</name>
</gene>
<sequence length="89" mass="9035">MRLGSIGEAMEQVLTRARALSRRPAVLAPLLLLAGGGSALVLLPLFGVPGFELSLALAIAVGLLGGGPGVAAAFQERRIILGQDPRPPA</sequence>
<keyword evidence="1" id="KW-0812">Transmembrane</keyword>
<organism evidence="2 3">
    <name type="scientific">Myxococcus llanfairpwllgwyngyllgogerychwyrndrobwllllantysiliogogogochensis</name>
    <dbReference type="NCBI Taxonomy" id="2590453"/>
    <lineage>
        <taxon>Bacteria</taxon>
        <taxon>Pseudomonadati</taxon>
        <taxon>Myxococcota</taxon>
        <taxon>Myxococcia</taxon>
        <taxon>Myxococcales</taxon>
        <taxon>Cystobacterineae</taxon>
        <taxon>Myxococcaceae</taxon>
        <taxon>Myxococcus</taxon>
    </lineage>
</organism>
<dbReference type="AlphaFoldDB" id="A0A540WMI1"/>
<comment type="caution">
    <text evidence="2">The sequence shown here is derived from an EMBL/GenBank/DDBJ whole genome shotgun (WGS) entry which is preliminary data.</text>
</comment>
<reference evidence="2 3" key="1">
    <citation type="submission" date="2019-06" db="EMBL/GenBank/DDBJ databases">
        <authorList>
            <person name="Livingstone P."/>
            <person name="Whitworth D."/>
        </authorList>
    </citation>
    <scope>NUCLEOTIDE SEQUENCE [LARGE SCALE GENOMIC DNA]</scope>
    <source>
        <strain evidence="2 3">AM401</strain>
    </source>
</reference>
<feature type="transmembrane region" description="Helical" evidence="1">
    <location>
        <begin position="26"/>
        <end position="47"/>
    </location>
</feature>
<dbReference type="EMBL" id="VIFM01000270">
    <property type="protein sequence ID" value="TQF10226.1"/>
    <property type="molecule type" value="Genomic_DNA"/>
</dbReference>
<evidence type="ECO:0000313" key="3">
    <source>
        <dbReference type="Proteomes" id="UP000315369"/>
    </source>
</evidence>
<proteinExistence type="predicted"/>